<evidence type="ECO:0000313" key="1">
    <source>
        <dbReference type="EMBL" id="MBP2359060.1"/>
    </source>
</evidence>
<proteinExistence type="predicted"/>
<name>A0ABS4V564_9ACTN</name>
<gene>
    <name evidence="1" type="ORF">JOF59_001460</name>
</gene>
<dbReference type="RefSeq" id="WP_124281185.1">
    <property type="nucleotide sequence ID" value="NZ_BMWJ01000001.1"/>
</dbReference>
<reference evidence="1 2" key="1">
    <citation type="submission" date="2021-03" db="EMBL/GenBank/DDBJ databases">
        <title>Sequencing the genomes of 1000 actinobacteria strains.</title>
        <authorList>
            <person name="Klenk H.-P."/>
        </authorList>
    </citation>
    <scope>NUCLEOTIDE SEQUENCE [LARGE SCALE GENOMIC DNA]</scope>
    <source>
        <strain evidence="1 2">DSM 40843</strain>
    </source>
</reference>
<evidence type="ECO:0000313" key="2">
    <source>
        <dbReference type="Proteomes" id="UP001519311"/>
    </source>
</evidence>
<dbReference type="EMBL" id="JAGINS010000001">
    <property type="protein sequence ID" value="MBP2359060.1"/>
    <property type="molecule type" value="Genomic_DNA"/>
</dbReference>
<dbReference type="Proteomes" id="UP001519311">
    <property type="component" value="Unassembled WGS sequence"/>
</dbReference>
<protein>
    <submittedName>
        <fullName evidence="1">Uncharacterized protein</fullName>
    </submittedName>
</protein>
<sequence>MTVSTHAATVTPLAPQAAGHGAAPMSCDHRFALLTARAGLEPELAQRYTSDPVSVLAEFGLAATEPVYGDLFVGAHGGRGAAGGLLIDELDRPGTTTLYGCYSGMTPLPGEEAPAARA</sequence>
<keyword evidence="2" id="KW-1185">Reference proteome</keyword>
<organism evidence="1 2">
    <name type="scientific">Streptomyces clavifer</name>
    <dbReference type="NCBI Taxonomy" id="68188"/>
    <lineage>
        <taxon>Bacteria</taxon>
        <taxon>Bacillati</taxon>
        <taxon>Actinomycetota</taxon>
        <taxon>Actinomycetes</taxon>
        <taxon>Kitasatosporales</taxon>
        <taxon>Streptomycetaceae</taxon>
        <taxon>Streptomyces</taxon>
    </lineage>
</organism>
<comment type="caution">
    <text evidence="1">The sequence shown here is derived from an EMBL/GenBank/DDBJ whole genome shotgun (WGS) entry which is preliminary data.</text>
</comment>
<accession>A0ABS4V564</accession>